<evidence type="ECO:0000313" key="7">
    <source>
        <dbReference type="RefSeq" id="XP_033795507.1"/>
    </source>
</evidence>
<feature type="compositionally biased region" description="Acidic residues" evidence="5">
    <location>
        <begin position="273"/>
        <end position="291"/>
    </location>
</feature>
<feature type="compositionally biased region" description="Basic residues" evidence="5">
    <location>
        <begin position="408"/>
        <end position="420"/>
    </location>
</feature>
<dbReference type="RefSeq" id="XP_033795507.1">
    <property type="nucleotide sequence ID" value="XM_033939616.1"/>
</dbReference>
<protein>
    <submittedName>
        <fullName evidence="7">Ribosomal RNA processing protein 1 homolog B isoform X1</fullName>
    </submittedName>
</protein>
<comment type="similarity">
    <text evidence="2">Belongs to the RRP1 family.</text>
</comment>
<proteinExistence type="inferred from homology"/>
<dbReference type="OrthoDB" id="2019504at2759"/>
<dbReference type="FunCoup" id="A0A6P8Q782">
    <property type="interactions" value="3778"/>
</dbReference>
<evidence type="ECO:0000256" key="3">
    <source>
        <dbReference type="ARBA" id="ARBA00022552"/>
    </source>
</evidence>
<feature type="region of interest" description="Disordered" evidence="5">
    <location>
        <begin position="352"/>
        <end position="427"/>
    </location>
</feature>
<dbReference type="InParanoid" id="A0A6P8Q782"/>
<reference evidence="7" key="1">
    <citation type="submission" date="2025-08" db="UniProtKB">
        <authorList>
            <consortium name="RefSeq"/>
        </authorList>
    </citation>
    <scope>IDENTIFICATION</scope>
</reference>
<dbReference type="AlphaFoldDB" id="A0A6P8Q782"/>
<gene>
    <name evidence="7" type="primary">RRP1B</name>
</gene>
<feature type="region of interest" description="Disordered" evidence="5">
    <location>
        <begin position="240"/>
        <end position="294"/>
    </location>
</feature>
<dbReference type="InterPro" id="IPR010301">
    <property type="entry name" value="RRP1"/>
</dbReference>
<dbReference type="PANTHER" id="PTHR13026:SF0">
    <property type="entry name" value="RIBOSOMAL RNA PROCESSING 1B"/>
    <property type="match status" value="1"/>
</dbReference>
<dbReference type="GO" id="GO:0005634">
    <property type="term" value="C:nucleus"/>
    <property type="evidence" value="ECO:0007669"/>
    <property type="project" value="UniProtKB-SubCell"/>
</dbReference>
<dbReference type="GO" id="GO:0030688">
    <property type="term" value="C:preribosome, small subunit precursor"/>
    <property type="evidence" value="ECO:0007669"/>
    <property type="project" value="InterPro"/>
</dbReference>
<dbReference type="GeneID" id="117358100"/>
<dbReference type="Pfam" id="PF05997">
    <property type="entry name" value="Nop52"/>
    <property type="match status" value="1"/>
</dbReference>
<dbReference type="CTD" id="23076"/>
<keyword evidence="3" id="KW-0698">rRNA processing</keyword>
<feature type="compositionally biased region" description="Basic residues" evidence="5">
    <location>
        <begin position="364"/>
        <end position="375"/>
    </location>
</feature>
<sequence length="746" mass="84862">MAPTLQPLEVQFAQRLASNEKVIRDRCIKRLRKYITAKTTNQTAGGFSPEELFKIWKGLFYCVWMQDKPLLQEDLADTISQLIHAFQNTPAKLIFIQTFWQTVCREWNGIDSLRLDKFYLLIRLMMRQSFVVLKKNAWDRSLVEEFLNLLIKEVLDSESEAPNGVRFHLIDIYLEELSKVGAEELMATQNLELIDPFCKTAAKTKDHILMQAIAQGIFVAIVDQAPFAIEDLMNELKMDQSDDKMDLKDEKEKDEENTLSNKAKENRSLITEDGLELGEESEEEDEDDEHVEENTGAVLQFDYKAVADRLFELASRKSTPAQNRKRIYSLVKRFQNLAEGIFPRDSFPKQICTGDNDDDDTFRSKRFKKQKKKKVSEKIKDEKKKGKDQDVKEKLSTNKMAEASAVSLHKKRKKKRKHKSCGPETSAEISVLDSSRNSCELATSKEKMKDSEGNSMETCETIANKVLCVGKDSSNCCPQGIQVTATQNRKKRNSPEMNTEYTETQCENVTKCSEISTEEESTMVECATKKKKLKVDLDSLPESVSKKLMESDEGEVTLSLPIKFKTKEKVFMIPTQTECLQRREKKRKVKKVLSSVKMNATLETGGKKSKANKANGDFPLNKKKMKMENAFVKFGKNSVPKPLFCRITKSSLASLRTAQQTKKRISCSSKKVTFGLNRNMTAEFKRTDKSILVSPEGASRVAFNPDHKPEHGVLKSPPLKIEKGALIAKKSFHTPVKKHKAATSVF</sequence>
<evidence type="ECO:0000256" key="5">
    <source>
        <dbReference type="SAM" id="MobiDB-lite"/>
    </source>
</evidence>
<feature type="compositionally biased region" description="Basic and acidic residues" evidence="5">
    <location>
        <begin position="240"/>
        <end position="267"/>
    </location>
</feature>
<evidence type="ECO:0000256" key="4">
    <source>
        <dbReference type="ARBA" id="ARBA00023242"/>
    </source>
</evidence>
<dbReference type="Proteomes" id="UP000515159">
    <property type="component" value="Chromosome 3"/>
</dbReference>
<evidence type="ECO:0000313" key="6">
    <source>
        <dbReference type="Proteomes" id="UP000515159"/>
    </source>
</evidence>
<organism evidence="6 7">
    <name type="scientific">Geotrypetes seraphini</name>
    <name type="common">Gaboon caecilian</name>
    <name type="synonym">Caecilia seraphini</name>
    <dbReference type="NCBI Taxonomy" id="260995"/>
    <lineage>
        <taxon>Eukaryota</taxon>
        <taxon>Metazoa</taxon>
        <taxon>Chordata</taxon>
        <taxon>Craniata</taxon>
        <taxon>Vertebrata</taxon>
        <taxon>Euteleostomi</taxon>
        <taxon>Amphibia</taxon>
        <taxon>Gymnophiona</taxon>
        <taxon>Geotrypetes</taxon>
    </lineage>
</organism>
<comment type="subcellular location">
    <subcellularLocation>
        <location evidence="1">Nucleus</location>
    </subcellularLocation>
</comment>
<keyword evidence="6" id="KW-1185">Reference proteome</keyword>
<evidence type="ECO:0000256" key="2">
    <source>
        <dbReference type="ARBA" id="ARBA00006374"/>
    </source>
</evidence>
<dbReference type="GO" id="GO:0006364">
    <property type="term" value="P:rRNA processing"/>
    <property type="evidence" value="ECO:0007669"/>
    <property type="project" value="UniProtKB-KW"/>
</dbReference>
<feature type="compositionally biased region" description="Basic and acidic residues" evidence="5">
    <location>
        <begin position="376"/>
        <end position="396"/>
    </location>
</feature>
<evidence type="ECO:0000256" key="1">
    <source>
        <dbReference type="ARBA" id="ARBA00004123"/>
    </source>
</evidence>
<dbReference type="KEGG" id="gsh:117358100"/>
<name>A0A6P8Q782_GEOSA</name>
<dbReference type="PANTHER" id="PTHR13026">
    <property type="entry name" value="NNP-1 PROTEIN NOVEL NUCLEAR PROTEIN 1 NOP52"/>
    <property type="match status" value="1"/>
</dbReference>
<accession>A0A6P8Q782</accession>
<keyword evidence="4" id="KW-0539">Nucleus</keyword>